<evidence type="ECO:0000259" key="3">
    <source>
        <dbReference type="Pfam" id="PF25898"/>
    </source>
</evidence>
<feature type="domain" description="DUF7959" evidence="4">
    <location>
        <begin position="461"/>
        <end position="575"/>
    </location>
</feature>
<reference evidence="6" key="3">
    <citation type="submission" date="2019-12" db="UniProtKB">
        <authorList>
            <consortium name="WormBaseParasite"/>
        </authorList>
    </citation>
    <scope>IDENTIFICATION</scope>
</reference>
<dbReference type="STRING" id="70415.A0A5S6QCX3"/>
<keyword evidence="1" id="KW-0472">Membrane</keyword>
<evidence type="ECO:0000313" key="5">
    <source>
        <dbReference type="Proteomes" id="UP000046395"/>
    </source>
</evidence>
<evidence type="ECO:0000256" key="1">
    <source>
        <dbReference type="SAM" id="Phobius"/>
    </source>
</evidence>
<keyword evidence="1" id="KW-1133">Transmembrane helix</keyword>
<evidence type="ECO:0000256" key="2">
    <source>
        <dbReference type="SAM" id="SignalP"/>
    </source>
</evidence>
<name>A0A5S6QCX3_TRIMR</name>
<sequence>MHLLSVAFAVLFCSVSVCSEHLPPLPANYSISFAVVDLLKNVSVVVEDLTSQSLQNSTGLHLWKDSVGSTLIIRRDEKECLYHDGYGNCSRSKAPIDTGVVNPLLLPPEYFNHTALALYDLWNYLMRFTWNRTTMPSELESRQLECYRSSIAPSKGLRINVTAILFQPWLIRQPSKARIPQSMEIVAYNASHPSKPASNLTFFLFNYKLTLDDASIQHFLLPPEGVFCSGLKNDSFPDIKLDNFIASVDVLQHKQKLPSEIKLFYSTSRRLASFTNMNGSALPFNQGVNLTSSEYIVTQDFDTGLQYVIDGPTATCVSVTSIPLTAGTGKLSSDKGQSLLTFKNVTEVLLRTDSLSYGYVGKRELDDMLLDVWVAKEETNSTCLVHEVWFNKAVLQDAKLRASSVILPWALRVYNSCNPMLSQERTTYTFYNVIPFNSSLIPWKRLDVSTCMKYDRNESYLTAHVNATINMLYLSGIEVIENFLRTAIAQVAGVSPLRVSRFMFQPDGNRTMVFFQISNVSGVVGTRTEFFQPEKTLAAAREALNDTLQRQDISVKIPRKLEKDLVLIIMSHSLKDACLLCQGGGGDTPIINYMGYTGGSMAGLGISMLLLGSFFGLIIGFYLWKRHRGIAYQMYE</sequence>
<dbReference type="Pfam" id="PF25898">
    <property type="entry name" value="LolA_2nd_metazoa"/>
    <property type="match status" value="1"/>
</dbReference>
<dbReference type="Proteomes" id="UP000046395">
    <property type="component" value="Unassembled WGS sequence"/>
</dbReference>
<protein>
    <submittedName>
        <fullName evidence="6 7">Uncharacterized protein</fullName>
    </submittedName>
</protein>
<proteinExistence type="predicted"/>
<feature type="domain" description="LolA-like" evidence="3">
    <location>
        <begin position="223"/>
        <end position="452"/>
    </location>
</feature>
<dbReference type="InterPro" id="IPR058831">
    <property type="entry name" value="LolA-like_dom_2nd"/>
</dbReference>
<feature type="signal peptide" evidence="2">
    <location>
        <begin position="1"/>
        <end position="19"/>
    </location>
</feature>
<dbReference type="WBParaSite" id="TMUE_1000005029.1">
    <property type="protein sequence ID" value="TMUE_1000005029.1"/>
    <property type="gene ID" value="WBGene00289555"/>
</dbReference>
<dbReference type="InterPro" id="IPR058265">
    <property type="entry name" value="DUF7959"/>
</dbReference>
<dbReference type="WBParaSite" id="TMUE_1000005029.3">
    <property type="protein sequence ID" value="TMUE_1000005029.3"/>
    <property type="gene ID" value="WBGene00289555"/>
</dbReference>
<organism evidence="5 6">
    <name type="scientific">Trichuris muris</name>
    <name type="common">Mouse whipworm</name>
    <dbReference type="NCBI Taxonomy" id="70415"/>
    <lineage>
        <taxon>Eukaryota</taxon>
        <taxon>Metazoa</taxon>
        <taxon>Ecdysozoa</taxon>
        <taxon>Nematoda</taxon>
        <taxon>Enoplea</taxon>
        <taxon>Dorylaimia</taxon>
        <taxon>Trichinellida</taxon>
        <taxon>Trichuridae</taxon>
        <taxon>Trichuris</taxon>
    </lineage>
</organism>
<evidence type="ECO:0000313" key="7">
    <source>
        <dbReference type="WBParaSite" id="TMUE_1000005029.2"/>
    </source>
</evidence>
<dbReference type="PANTHER" id="PTHR36902">
    <property type="entry name" value="ENRICHED IN SURFACE-LABELED PROTEOME PROTEIN 9"/>
    <property type="match status" value="1"/>
</dbReference>
<dbReference type="WBParaSite" id="TMUE_1000005029.2">
    <property type="protein sequence ID" value="TMUE_1000005029.2"/>
    <property type="gene ID" value="WBGene00289555"/>
</dbReference>
<dbReference type="Pfam" id="PF25899">
    <property type="entry name" value="DUF7959"/>
    <property type="match status" value="1"/>
</dbReference>
<feature type="transmembrane region" description="Helical" evidence="1">
    <location>
        <begin position="601"/>
        <end position="624"/>
    </location>
</feature>
<reference evidence="5" key="2">
    <citation type="submission" date="2014-03" db="EMBL/GenBank/DDBJ databases">
        <title>The whipworm genome and dual-species transcriptomics of an intimate host-pathogen interaction.</title>
        <authorList>
            <person name="Foth B.J."/>
            <person name="Tsai I.J."/>
            <person name="Reid A.J."/>
            <person name="Bancroft A.J."/>
            <person name="Nichol S."/>
            <person name="Tracey A."/>
            <person name="Holroyd N."/>
            <person name="Cotton J.A."/>
            <person name="Stanley E.J."/>
            <person name="Zarowiecki M."/>
            <person name="Liu J.Z."/>
            <person name="Huckvale T."/>
            <person name="Cooper P.J."/>
            <person name="Grencis R.K."/>
            <person name="Berriman M."/>
        </authorList>
    </citation>
    <scope>NUCLEOTIDE SEQUENCE [LARGE SCALE GENOMIC DNA]</scope>
    <source>
        <strain evidence="5">Edinburgh</strain>
    </source>
</reference>
<reference evidence="5" key="1">
    <citation type="submission" date="2013-11" db="EMBL/GenBank/DDBJ databases">
        <authorList>
            <person name="Aslett M."/>
        </authorList>
    </citation>
    <scope>NUCLEOTIDE SEQUENCE [LARGE SCALE GENOMIC DNA]</scope>
    <source>
        <strain evidence="5">Edinburgh</strain>
    </source>
</reference>
<keyword evidence="5" id="KW-1185">Reference proteome</keyword>
<dbReference type="PANTHER" id="PTHR36902:SF1">
    <property type="entry name" value="ENRICHED IN SURFACE-LABELED PROTEOME PROTEIN 9"/>
    <property type="match status" value="1"/>
</dbReference>
<dbReference type="AlphaFoldDB" id="A0A5S6QCX3"/>
<keyword evidence="2" id="KW-0732">Signal</keyword>
<evidence type="ECO:0000313" key="6">
    <source>
        <dbReference type="WBParaSite" id="TMUE_1000005029.1"/>
    </source>
</evidence>
<keyword evidence="1" id="KW-0812">Transmembrane</keyword>
<feature type="chain" id="PRO_5044624281" evidence="2">
    <location>
        <begin position="20"/>
        <end position="636"/>
    </location>
</feature>
<evidence type="ECO:0000259" key="4">
    <source>
        <dbReference type="Pfam" id="PF25899"/>
    </source>
</evidence>
<accession>A0A5S6QCX3</accession>